<dbReference type="Proteomes" id="UP001497680">
    <property type="component" value="Unassembled WGS sequence"/>
</dbReference>
<dbReference type="EMBL" id="MU394292">
    <property type="protein sequence ID" value="KAI6090220.1"/>
    <property type="molecule type" value="Genomic_DNA"/>
</dbReference>
<accession>A0ACC0DCU0</accession>
<evidence type="ECO:0000313" key="2">
    <source>
        <dbReference type="Proteomes" id="UP001497680"/>
    </source>
</evidence>
<comment type="caution">
    <text evidence="1">The sequence shown here is derived from an EMBL/GenBank/DDBJ whole genome shotgun (WGS) entry which is preliminary data.</text>
</comment>
<organism evidence="1 2">
    <name type="scientific">Hypoxylon rubiginosum</name>
    <dbReference type="NCBI Taxonomy" id="110542"/>
    <lineage>
        <taxon>Eukaryota</taxon>
        <taxon>Fungi</taxon>
        <taxon>Dikarya</taxon>
        <taxon>Ascomycota</taxon>
        <taxon>Pezizomycotina</taxon>
        <taxon>Sordariomycetes</taxon>
        <taxon>Xylariomycetidae</taxon>
        <taxon>Xylariales</taxon>
        <taxon>Hypoxylaceae</taxon>
        <taxon>Hypoxylon</taxon>
    </lineage>
</organism>
<evidence type="ECO:0000313" key="1">
    <source>
        <dbReference type="EMBL" id="KAI6090220.1"/>
    </source>
</evidence>
<gene>
    <name evidence="1" type="ORF">F4821DRAFT_229956</name>
</gene>
<sequence>MAEVSRGPSDTVGPSTTAMPDVEKAPDVGASSELVDEAEKNFQPKTLKFWSVMLSIYLALFLVAIDRTIIGTAIPQITQEFNSLGDIGWYGSAYQLTTAASQLVFGRVYKFYEVKRVFLFTVAIFEIGSVICGAAPNSIAFILGRAIAGFGGAGIFSGVMIIMLPLVPLRKRPMFQGIFGTIFGVSSVMGPLVGGAFTDRVTWRWCFYINLPIGAVAALCLLLVNLPGKPPQKAPLWEHFTRLDPLGTLFFVPSIVCLLLALQWGGSTYEWNSWRIILLLVLFAVLFLVFAAIQILMPDTATVPVRVITQRSVAAAALFMLAIAGAMMMSIYYLPLWFQVVQGVSAVQSGINTLPLVLSLVVASILSGAVTQNLGYYVPAMLFCPSIMAVGLGLMSTFGVGETSAHWIGYQIIAGLGLGAGMQTAGLAAQAVLPRPDIPTGVSIMFFCQQLGGGIFTSVGQNLLSTYLVEHVRDVPGLDPKSITSEGAADIVNNVAPEYQGGVKEIYNDAISRIFLCGMGVVLVALLAALFMEWKNIKGMRSGPPGAKPSGDARVNDTASTSEDQQGLATQNASESARRHSAQLDKDERISNESHIQPQSPTSKEILVQSVIHTSDKA</sequence>
<protein>
    <submittedName>
        <fullName evidence="1">MFS general substrate transporter</fullName>
    </submittedName>
</protein>
<keyword evidence="2" id="KW-1185">Reference proteome</keyword>
<name>A0ACC0DCU0_9PEZI</name>
<proteinExistence type="predicted"/>
<reference evidence="1 2" key="1">
    <citation type="journal article" date="2022" name="New Phytol.">
        <title>Ecological generalism drives hyperdiversity of secondary metabolite gene clusters in xylarialean endophytes.</title>
        <authorList>
            <person name="Franco M.E.E."/>
            <person name="Wisecaver J.H."/>
            <person name="Arnold A.E."/>
            <person name="Ju Y.M."/>
            <person name="Slot J.C."/>
            <person name="Ahrendt S."/>
            <person name="Moore L.P."/>
            <person name="Eastman K.E."/>
            <person name="Scott K."/>
            <person name="Konkel Z."/>
            <person name="Mondo S.J."/>
            <person name="Kuo A."/>
            <person name="Hayes R.D."/>
            <person name="Haridas S."/>
            <person name="Andreopoulos B."/>
            <person name="Riley R."/>
            <person name="LaButti K."/>
            <person name="Pangilinan J."/>
            <person name="Lipzen A."/>
            <person name="Amirebrahimi M."/>
            <person name="Yan J."/>
            <person name="Adam C."/>
            <person name="Keymanesh K."/>
            <person name="Ng V."/>
            <person name="Louie K."/>
            <person name="Northen T."/>
            <person name="Drula E."/>
            <person name="Henrissat B."/>
            <person name="Hsieh H.M."/>
            <person name="Youens-Clark K."/>
            <person name="Lutzoni F."/>
            <person name="Miadlikowska J."/>
            <person name="Eastwood D.C."/>
            <person name="Hamelin R.C."/>
            <person name="Grigoriev I.V."/>
            <person name="U'Ren J.M."/>
        </authorList>
    </citation>
    <scope>NUCLEOTIDE SEQUENCE [LARGE SCALE GENOMIC DNA]</scope>
    <source>
        <strain evidence="1 2">ER1909</strain>
    </source>
</reference>